<keyword evidence="1" id="KW-0732">Signal</keyword>
<dbReference type="RefSeq" id="WP_207112706.1">
    <property type="nucleotide sequence ID" value="NZ_JAFLWD010000022.1"/>
</dbReference>
<gene>
    <name evidence="2" type="ORF">JZO69_09860</name>
</gene>
<feature type="signal peptide" evidence="1">
    <location>
        <begin position="1"/>
        <end position="22"/>
    </location>
</feature>
<accession>A0ABS3GZI1</accession>
<evidence type="ECO:0008006" key="4">
    <source>
        <dbReference type="Google" id="ProtNLM"/>
    </source>
</evidence>
<evidence type="ECO:0000256" key="1">
    <source>
        <dbReference type="SAM" id="SignalP"/>
    </source>
</evidence>
<comment type="caution">
    <text evidence="2">The sequence shown here is derived from an EMBL/GenBank/DDBJ whole genome shotgun (WGS) entry which is preliminary data.</text>
</comment>
<dbReference type="Proteomes" id="UP000664632">
    <property type="component" value="Unassembled WGS sequence"/>
</dbReference>
<evidence type="ECO:0000313" key="2">
    <source>
        <dbReference type="EMBL" id="MBO0440668.1"/>
    </source>
</evidence>
<keyword evidence="3" id="KW-1185">Reference proteome</keyword>
<sequence>MKKIITALILTFIMLVMSSCTITPPEKYPAITNTSFKIVINEEYEIIQTSASTCNFVKDAQIAQMKIIVERVDTLNWNKKYVILKDLEEKYYIYEIDTSKLDKTDDYKIFRKLKEVKGIDLELKSKDEFEKQAP</sequence>
<organism evidence="2 3">
    <name type="scientific">Candidatus Enterococcus ikei</name>
    <dbReference type="NCBI Taxonomy" id="2815326"/>
    <lineage>
        <taxon>Bacteria</taxon>
        <taxon>Bacillati</taxon>
        <taxon>Bacillota</taxon>
        <taxon>Bacilli</taxon>
        <taxon>Lactobacillales</taxon>
        <taxon>Enterococcaceae</taxon>
        <taxon>Enterococcus</taxon>
    </lineage>
</organism>
<dbReference type="PROSITE" id="PS51257">
    <property type="entry name" value="PROKAR_LIPOPROTEIN"/>
    <property type="match status" value="1"/>
</dbReference>
<dbReference type="EMBL" id="JAFLWD010000022">
    <property type="protein sequence ID" value="MBO0440668.1"/>
    <property type="molecule type" value="Genomic_DNA"/>
</dbReference>
<evidence type="ECO:0000313" key="3">
    <source>
        <dbReference type="Proteomes" id="UP000664632"/>
    </source>
</evidence>
<feature type="chain" id="PRO_5046897285" description="Lipoprotein" evidence="1">
    <location>
        <begin position="23"/>
        <end position="134"/>
    </location>
</feature>
<proteinExistence type="predicted"/>
<protein>
    <recommendedName>
        <fullName evidence="4">Lipoprotein</fullName>
    </recommendedName>
</protein>
<reference evidence="2 3" key="1">
    <citation type="submission" date="2021-03" db="EMBL/GenBank/DDBJ databases">
        <title>Enterococcal diversity collection.</title>
        <authorList>
            <person name="Gilmore M.S."/>
            <person name="Schwartzman J."/>
            <person name="Van Tyne D."/>
            <person name="Martin M."/>
            <person name="Earl A.M."/>
            <person name="Manson A.L."/>
            <person name="Straub T."/>
            <person name="Salamzade R."/>
            <person name="Saavedra J."/>
            <person name="Lebreton F."/>
            <person name="Prichula J."/>
            <person name="Schaufler K."/>
            <person name="Gaca A."/>
            <person name="Sgardioli B."/>
            <person name="Wagenaar J."/>
            <person name="Strong T."/>
        </authorList>
    </citation>
    <scope>NUCLEOTIDE SEQUENCE [LARGE SCALE GENOMIC DNA]</scope>
    <source>
        <strain evidence="2 3">DIV0869a</strain>
    </source>
</reference>
<name>A0ABS3GZI1_9ENTE</name>